<protein>
    <submittedName>
        <fullName evidence="6">Aldehyde Dehydrogenase</fullName>
    </submittedName>
</protein>
<dbReference type="Pfam" id="PF00171">
    <property type="entry name" value="Aldedh"/>
    <property type="match status" value="1"/>
</dbReference>
<keyword evidence="7" id="KW-1185">Reference proteome</keyword>
<dbReference type="EMBL" id="CP001016">
    <property type="protein sequence ID" value="ACB96400.1"/>
    <property type="molecule type" value="Genomic_DNA"/>
</dbReference>
<dbReference type="InterPro" id="IPR016160">
    <property type="entry name" value="Ald_DH_CS_CYS"/>
</dbReference>
<dbReference type="STRING" id="395963.Bind_2831"/>
<evidence type="ECO:0000256" key="3">
    <source>
        <dbReference type="PROSITE-ProRule" id="PRU10007"/>
    </source>
</evidence>
<keyword evidence="2 4" id="KW-0560">Oxidoreductase</keyword>
<feature type="active site" evidence="3">
    <location>
        <position position="249"/>
    </location>
</feature>
<proteinExistence type="inferred from homology"/>
<evidence type="ECO:0000259" key="5">
    <source>
        <dbReference type="Pfam" id="PF00171"/>
    </source>
</evidence>
<sequence length="478" mass="50963">MYEKFGLFIDGAWRVGTSKESIDVLDPATGASLGEVASADTADVEEAIAVASVALKSWRATPAWTRADLLHAVADVMRDRLEEAARIITLESGKPLAQARREWNLSIDQFRWFAEETRRIYGRIVESRAPGGRIEILHEPVGIVAAFTAWNFPAVLVARKIAPALAAGCSVIVRPSDECPGTAMHLVDCLRQAGVPKGVVNLVVGPVKNTYAPLVASPLVRKITLTGSTAVGQQMIRDSAATVKRVSMELGGNAPLIVFDDVDVDAVLDIATPTKYGNAGQICVAPDRFYVHESIHDRFIEGLAQRAKALRLGHGLDDATQMGPLINQRRIDAMESIVADAESRGGRIATGGQRPAGQNKGFFFAPTVISGLPDNAKALAEENFGPIAAVTPFSDPESVYERANASEFGLAAYVFTRDPARMREAVSRIETGMVAVNSTALAAAEAPFGGIKFSGMGREGGSEGILDFLNVKLAQVAV</sequence>
<dbReference type="HOGENOM" id="CLU_005391_5_1_5"/>
<reference evidence="6 7" key="2">
    <citation type="journal article" date="2010" name="J. Bacteriol.">
        <title>Complete genome sequence of Beijerinckia indica subsp. indica.</title>
        <authorList>
            <person name="Tamas I."/>
            <person name="Dedysh S.N."/>
            <person name="Liesack W."/>
            <person name="Stott M.B."/>
            <person name="Alam M."/>
            <person name="Murrell J.C."/>
            <person name="Dunfield P.F."/>
        </authorList>
    </citation>
    <scope>NUCLEOTIDE SEQUENCE [LARGE SCALE GENOMIC DNA]</scope>
    <source>
        <strain evidence="7">ATCC 9039 / DSM 1715 / NCIMB 8712</strain>
    </source>
</reference>
<feature type="domain" description="Aldehyde dehydrogenase" evidence="5">
    <location>
        <begin position="13"/>
        <end position="472"/>
    </location>
</feature>
<dbReference type="Gene3D" id="3.40.309.10">
    <property type="entry name" value="Aldehyde Dehydrogenase, Chain A, domain 2"/>
    <property type="match status" value="1"/>
</dbReference>
<dbReference type="PROSITE" id="PS00070">
    <property type="entry name" value="ALDEHYDE_DEHYDR_CYS"/>
    <property type="match status" value="1"/>
</dbReference>
<organism evidence="6 7">
    <name type="scientific">Beijerinckia indica subsp. indica (strain ATCC 9039 / DSM 1715 / NCIMB 8712)</name>
    <dbReference type="NCBI Taxonomy" id="395963"/>
    <lineage>
        <taxon>Bacteria</taxon>
        <taxon>Pseudomonadati</taxon>
        <taxon>Pseudomonadota</taxon>
        <taxon>Alphaproteobacteria</taxon>
        <taxon>Hyphomicrobiales</taxon>
        <taxon>Beijerinckiaceae</taxon>
        <taxon>Beijerinckia</taxon>
    </lineage>
</organism>
<comment type="similarity">
    <text evidence="1 4">Belongs to the aldehyde dehydrogenase family.</text>
</comment>
<gene>
    <name evidence="6" type="ordered locus">Bind_2831</name>
</gene>
<dbReference type="Proteomes" id="UP000001695">
    <property type="component" value="Chromosome"/>
</dbReference>
<evidence type="ECO:0000313" key="7">
    <source>
        <dbReference type="Proteomes" id="UP000001695"/>
    </source>
</evidence>
<dbReference type="GO" id="GO:0016620">
    <property type="term" value="F:oxidoreductase activity, acting on the aldehyde or oxo group of donors, NAD or NADP as acceptor"/>
    <property type="evidence" value="ECO:0007669"/>
    <property type="project" value="InterPro"/>
</dbReference>
<dbReference type="AlphaFoldDB" id="B2IKB9"/>
<dbReference type="InterPro" id="IPR016162">
    <property type="entry name" value="Ald_DH_N"/>
</dbReference>
<dbReference type="PANTHER" id="PTHR43353">
    <property type="entry name" value="SUCCINATE-SEMIALDEHYDE DEHYDROGENASE, MITOCHONDRIAL"/>
    <property type="match status" value="1"/>
</dbReference>
<dbReference type="PANTHER" id="PTHR43353:SF5">
    <property type="entry name" value="SUCCINATE-SEMIALDEHYDE DEHYDROGENASE, MITOCHONDRIAL"/>
    <property type="match status" value="1"/>
</dbReference>
<dbReference type="RefSeq" id="WP_012385751.1">
    <property type="nucleotide sequence ID" value="NC_010581.1"/>
</dbReference>
<dbReference type="SUPFAM" id="SSF53720">
    <property type="entry name" value="ALDH-like"/>
    <property type="match status" value="1"/>
</dbReference>
<evidence type="ECO:0000256" key="1">
    <source>
        <dbReference type="ARBA" id="ARBA00009986"/>
    </source>
</evidence>
<dbReference type="InterPro" id="IPR016161">
    <property type="entry name" value="Ald_DH/histidinol_DH"/>
</dbReference>
<dbReference type="FunFam" id="3.40.309.10:FF:000009">
    <property type="entry name" value="Aldehyde dehydrogenase A"/>
    <property type="match status" value="1"/>
</dbReference>
<dbReference type="InterPro" id="IPR015590">
    <property type="entry name" value="Aldehyde_DH_dom"/>
</dbReference>
<evidence type="ECO:0000313" key="6">
    <source>
        <dbReference type="EMBL" id="ACB96400.1"/>
    </source>
</evidence>
<dbReference type="eggNOG" id="COG1012">
    <property type="taxonomic scope" value="Bacteria"/>
</dbReference>
<evidence type="ECO:0000256" key="4">
    <source>
        <dbReference type="RuleBase" id="RU003345"/>
    </source>
</evidence>
<dbReference type="CDD" id="cd07103">
    <property type="entry name" value="ALDH_F5_SSADH_GabD"/>
    <property type="match status" value="1"/>
</dbReference>
<dbReference type="Gene3D" id="3.40.605.10">
    <property type="entry name" value="Aldehyde Dehydrogenase, Chain A, domain 1"/>
    <property type="match status" value="1"/>
</dbReference>
<dbReference type="OrthoDB" id="9812625at2"/>
<reference evidence="7" key="1">
    <citation type="submission" date="2008-03" db="EMBL/GenBank/DDBJ databases">
        <title>Complete sequence of chromosome of Beijerinckia indica subsp. indica ATCC 9039.</title>
        <authorList>
            <consortium name="US DOE Joint Genome Institute"/>
            <person name="Copeland A."/>
            <person name="Lucas S."/>
            <person name="Lapidus A."/>
            <person name="Glavina del Rio T."/>
            <person name="Dalin E."/>
            <person name="Tice H."/>
            <person name="Bruce D."/>
            <person name="Goodwin L."/>
            <person name="Pitluck S."/>
            <person name="LaButti K."/>
            <person name="Schmutz J."/>
            <person name="Larimer F."/>
            <person name="Land M."/>
            <person name="Hauser L."/>
            <person name="Kyrpides N."/>
            <person name="Mikhailova N."/>
            <person name="Dunfield P.F."/>
            <person name="Dedysh S.N."/>
            <person name="Liesack W."/>
            <person name="Saw J.H."/>
            <person name="Alam M."/>
            <person name="Chen Y."/>
            <person name="Murrell J.C."/>
            <person name="Richardson P."/>
        </authorList>
    </citation>
    <scope>NUCLEOTIDE SEQUENCE [LARGE SCALE GENOMIC DNA]</scope>
    <source>
        <strain evidence="7">ATCC 9039 / DSM 1715 / NCIMB 8712</strain>
    </source>
</reference>
<evidence type="ECO:0000256" key="2">
    <source>
        <dbReference type="ARBA" id="ARBA00023002"/>
    </source>
</evidence>
<name>B2IKB9_BEII9</name>
<dbReference type="InterPro" id="IPR050740">
    <property type="entry name" value="Aldehyde_DH_Superfamily"/>
</dbReference>
<dbReference type="InterPro" id="IPR029510">
    <property type="entry name" value="Ald_DH_CS_GLU"/>
</dbReference>
<dbReference type="KEGG" id="bid:Bind_2831"/>
<dbReference type="FunFam" id="3.40.605.10:FF:000007">
    <property type="entry name" value="NAD/NADP-dependent betaine aldehyde dehydrogenase"/>
    <property type="match status" value="1"/>
</dbReference>
<dbReference type="InterPro" id="IPR016163">
    <property type="entry name" value="Ald_DH_C"/>
</dbReference>
<dbReference type="PROSITE" id="PS00687">
    <property type="entry name" value="ALDEHYDE_DEHYDR_GLU"/>
    <property type="match status" value="1"/>
</dbReference>
<accession>B2IKB9</accession>